<reference evidence="6" key="1">
    <citation type="journal article" date="2014" name="Int. J. Syst. Evol. Microbiol.">
        <title>Complete genome sequence of Corynebacterium casei LMG S-19264T (=DSM 44701T), isolated from a smear-ripened cheese.</title>
        <authorList>
            <consortium name="US DOE Joint Genome Institute (JGI-PGF)"/>
            <person name="Walter F."/>
            <person name="Albersmeier A."/>
            <person name="Kalinowski J."/>
            <person name="Ruckert C."/>
        </authorList>
    </citation>
    <scope>NUCLEOTIDE SEQUENCE</scope>
    <source>
        <strain evidence="6">NBRC 108769</strain>
    </source>
</reference>
<protein>
    <recommendedName>
        <fullName evidence="5">Cytochrome c domain-containing protein</fullName>
    </recommendedName>
</protein>
<dbReference type="InterPro" id="IPR051459">
    <property type="entry name" value="Cytochrome_c-type_DH"/>
</dbReference>
<dbReference type="Pfam" id="PF00034">
    <property type="entry name" value="Cytochrom_C"/>
    <property type="match status" value="1"/>
</dbReference>
<accession>A0AA37SST4</accession>
<dbReference type="Gene3D" id="1.10.760.10">
    <property type="entry name" value="Cytochrome c-like domain"/>
    <property type="match status" value="1"/>
</dbReference>
<evidence type="ECO:0000256" key="2">
    <source>
        <dbReference type="ARBA" id="ARBA00022723"/>
    </source>
</evidence>
<dbReference type="PANTHER" id="PTHR35008">
    <property type="entry name" value="BLL4482 PROTEIN-RELATED"/>
    <property type="match status" value="1"/>
</dbReference>
<dbReference type="SUPFAM" id="SSF46626">
    <property type="entry name" value="Cytochrome c"/>
    <property type="match status" value="1"/>
</dbReference>
<reference evidence="6" key="2">
    <citation type="submission" date="2023-01" db="EMBL/GenBank/DDBJ databases">
        <title>Draft genome sequence of Portibacter lacus strain NBRC 108769.</title>
        <authorList>
            <person name="Sun Q."/>
            <person name="Mori K."/>
        </authorList>
    </citation>
    <scope>NUCLEOTIDE SEQUENCE</scope>
    <source>
        <strain evidence="6">NBRC 108769</strain>
    </source>
</reference>
<dbReference type="GO" id="GO:0020037">
    <property type="term" value="F:heme binding"/>
    <property type="evidence" value="ECO:0007669"/>
    <property type="project" value="InterPro"/>
</dbReference>
<evidence type="ECO:0000313" key="7">
    <source>
        <dbReference type="Proteomes" id="UP001156666"/>
    </source>
</evidence>
<dbReference type="RefSeq" id="WP_235294114.1">
    <property type="nucleotide sequence ID" value="NZ_BSOH01000011.1"/>
</dbReference>
<evidence type="ECO:0000313" key="6">
    <source>
        <dbReference type="EMBL" id="GLR17405.1"/>
    </source>
</evidence>
<evidence type="ECO:0000256" key="4">
    <source>
        <dbReference type="PROSITE-ProRule" id="PRU00433"/>
    </source>
</evidence>
<sequence length="129" mass="14795">MRNSILLILVSITFIYCQNNIYAQGERLYQTYCSNCHGLDGNGLKNLYPPLNNSDYLKENNEKFACIILNGLEEEIVVNGKKYMMPMEGFKNLTDVDITNIINYVNSAWDNKLPETSIQEVKKNLESCN</sequence>
<evidence type="ECO:0000259" key="5">
    <source>
        <dbReference type="PROSITE" id="PS51007"/>
    </source>
</evidence>
<keyword evidence="2 4" id="KW-0479">Metal-binding</keyword>
<dbReference type="PANTHER" id="PTHR35008:SF4">
    <property type="entry name" value="BLL4482 PROTEIN"/>
    <property type="match status" value="1"/>
</dbReference>
<evidence type="ECO:0000256" key="1">
    <source>
        <dbReference type="ARBA" id="ARBA00022617"/>
    </source>
</evidence>
<dbReference type="EMBL" id="BSOH01000011">
    <property type="protein sequence ID" value="GLR17405.1"/>
    <property type="molecule type" value="Genomic_DNA"/>
</dbReference>
<keyword evidence="7" id="KW-1185">Reference proteome</keyword>
<dbReference type="GO" id="GO:0046872">
    <property type="term" value="F:metal ion binding"/>
    <property type="evidence" value="ECO:0007669"/>
    <property type="project" value="UniProtKB-KW"/>
</dbReference>
<evidence type="ECO:0000256" key="3">
    <source>
        <dbReference type="ARBA" id="ARBA00023004"/>
    </source>
</evidence>
<keyword evidence="3 4" id="KW-0408">Iron</keyword>
<dbReference type="GO" id="GO:0009055">
    <property type="term" value="F:electron transfer activity"/>
    <property type="evidence" value="ECO:0007669"/>
    <property type="project" value="InterPro"/>
</dbReference>
<dbReference type="InterPro" id="IPR036909">
    <property type="entry name" value="Cyt_c-like_dom_sf"/>
</dbReference>
<dbReference type="AlphaFoldDB" id="A0AA37SST4"/>
<comment type="caution">
    <text evidence="6">The sequence shown here is derived from an EMBL/GenBank/DDBJ whole genome shotgun (WGS) entry which is preliminary data.</text>
</comment>
<dbReference type="PROSITE" id="PS51007">
    <property type="entry name" value="CYTC"/>
    <property type="match status" value="1"/>
</dbReference>
<dbReference type="Proteomes" id="UP001156666">
    <property type="component" value="Unassembled WGS sequence"/>
</dbReference>
<name>A0AA37SST4_9BACT</name>
<organism evidence="6 7">
    <name type="scientific">Portibacter lacus</name>
    <dbReference type="NCBI Taxonomy" id="1099794"/>
    <lineage>
        <taxon>Bacteria</taxon>
        <taxon>Pseudomonadati</taxon>
        <taxon>Bacteroidota</taxon>
        <taxon>Saprospiria</taxon>
        <taxon>Saprospirales</taxon>
        <taxon>Haliscomenobacteraceae</taxon>
        <taxon>Portibacter</taxon>
    </lineage>
</organism>
<gene>
    <name evidence="6" type="ORF">GCM10007940_20200</name>
</gene>
<proteinExistence type="predicted"/>
<keyword evidence="1 4" id="KW-0349">Heme</keyword>
<feature type="domain" description="Cytochrome c" evidence="5">
    <location>
        <begin position="20"/>
        <end position="109"/>
    </location>
</feature>
<dbReference type="InterPro" id="IPR009056">
    <property type="entry name" value="Cyt_c-like_dom"/>
</dbReference>